<dbReference type="GO" id="GO:0006505">
    <property type="term" value="P:GPI anchor metabolic process"/>
    <property type="evidence" value="ECO:0007669"/>
    <property type="project" value="TreeGrafter"/>
</dbReference>
<evidence type="ECO:0000313" key="13">
    <source>
        <dbReference type="Proteomes" id="UP000007875"/>
    </source>
</evidence>
<organism evidence="12 13">
    <name type="scientific">Ciona savignyi</name>
    <name type="common">Pacific transparent sea squirt</name>
    <dbReference type="NCBI Taxonomy" id="51511"/>
    <lineage>
        <taxon>Eukaryota</taxon>
        <taxon>Metazoa</taxon>
        <taxon>Chordata</taxon>
        <taxon>Tunicata</taxon>
        <taxon>Ascidiacea</taxon>
        <taxon>Phlebobranchia</taxon>
        <taxon>Cionidae</taxon>
        <taxon>Ciona</taxon>
    </lineage>
</organism>
<keyword evidence="9 10" id="KW-0472">Membrane</keyword>
<dbReference type="GO" id="GO:0015031">
    <property type="term" value="P:protein transport"/>
    <property type="evidence" value="ECO:0007669"/>
    <property type="project" value="UniProtKB-KW"/>
</dbReference>
<dbReference type="AlphaFoldDB" id="H2Z5S7"/>
<dbReference type="GO" id="GO:0006888">
    <property type="term" value="P:endoplasmic reticulum to Golgi vesicle-mediated transport"/>
    <property type="evidence" value="ECO:0007669"/>
    <property type="project" value="TreeGrafter"/>
</dbReference>
<dbReference type="OMA" id="MYETPEY"/>
<sequence length="212" mass="23828">NYIMSAIGEHIFHGLILSFLLIGIWDVTLNYEKNKCEMTYMWEMPTYKQIHLGENVSKLYPDYSLYVYAEGEYRIRELEKNKFKGVPVLFIPGHGGSHEQARSLGSVLLRKAISSSTTFHFDVFTVDFSWPSLGKSQKLTMLGLPLCIEKILSLYKNDPKPNSVAIVGHSMGGVIARGLFTIPQFNHDLVKTIILLATPAIAPVLNADQLHS</sequence>
<dbReference type="InterPro" id="IPR029058">
    <property type="entry name" value="AB_hydrolase_fold"/>
</dbReference>
<comment type="caution">
    <text evidence="10">Lacks conserved residue(s) required for the propagation of feature annotation.</text>
</comment>
<evidence type="ECO:0000259" key="11">
    <source>
        <dbReference type="Pfam" id="PF07819"/>
    </source>
</evidence>
<dbReference type="STRING" id="51511.ENSCSAVP00000012939"/>
<keyword evidence="8 10" id="KW-1133">Transmembrane helix</keyword>
<name>H2Z5S7_CIOSA</name>
<evidence type="ECO:0000256" key="9">
    <source>
        <dbReference type="ARBA" id="ARBA00023136"/>
    </source>
</evidence>
<comment type="similarity">
    <text evidence="2 10">Belongs to the GPI inositol-deacylase family.</text>
</comment>
<protein>
    <recommendedName>
        <fullName evidence="10">GPI inositol-deacylase</fullName>
        <ecNumber evidence="10">3.1.-.-</ecNumber>
    </recommendedName>
</protein>
<evidence type="ECO:0000256" key="7">
    <source>
        <dbReference type="ARBA" id="ARBA00022927"/>
    </source>
</evidence>
<evidence type="ECO:0000256" key="10">
    <source>
        <dbReference type="RuleBase" id="RU365011"/>
    </source>
</evidence>
<keyword evidence="13" id="KW-1185">Reference proteome</keyword>
<evidence type="ECO:0000256" key="4">
    <source>
        <dbReference type="ARBA" id="ARBA00022692"/>
    </source>
</evidence>
<accession>H2Z5S7</accession>
<dbReference type="Ensembl" id="ENSCSAVT00000013088.1">
    <property type="protein sequence ID" value="ENSCSAVP00000012939.1"/>
    <property type="gene ID" value="ENSCSAVG00000007596.1"/>
</dbReference>
<comment type="function">
    <text evidence="10">Involved in inositol deacylation of GPI-anchored proteins which plays important roles in the quality control and ER-associated degradation of GPI-anchored proteins.</text>
</comment>
<evidence type="ECO:0000256" key="6">
    <source>
        <dbReference type="ARBA" id="ARBA00022824"/>
    </source>
</evidence>
<evidence type="ECO:0000256" key="1">
    <source>
        <dbReference type="ARBA" id="ARBA00004477"/>
    </source>
</evidence>
<evidence type="ECO:0000256" key="5">
    <source>
        <dbReference type="ARBA" id="ARBA00022801"/>
    </source>
</evidence>
<dbReference type="GO" id="GO:0005789">
    <property type="term" value="C:endoplasmic reticulum membrane"/>
    <property type="evidence" value="ECO:0007669"/>
    <property type="project" value="UniProtKB-SubCell"/>
</dbReference>
<keyword evidence="3 10" id="KW-0813">Transport</keyword>
<dbReference type="GO" id="GO:0050185">
    <property type="term" value="F:phosphatidylinositol deacylase activity"/>
    <property type="evidence" value="ECO:0007669"/>
    <property type="project" value="TreeGrafter"/>
</dbReference>
<keyword evidence="6 10" id="KW-0256">Endoplasmic reticulum</keyword>
<reference evidence="12" key="3">
    <citation type="submission" date="2025-09" db="UniProtKB">
        <authorList>
            <consortium name="Ensembl"/>
        </authorList>
    </citation>
    <scope>IDENTIFICATION</scope>
</reference>
<comment type="subcellular location">
    <subcellularLocation>
        <location evidence="1">Endoplasmic reticulum membrane</location>
        <topology evidence="1">Multi-pass membrane protein</topology>
    </subcellularLocation>
</comment>
<keyword evidence="4 10" id="KW-0812">Transmembrane</keyword>
<dbReference type="EC" id="3.1.-.-" evidence="10"/>
<reference evidence="13" key="1">
    <citation type="submission" date="2003-08" db="EMBL/GenBank/DDBJ databases">
        <authorList>
            <person name="Birren B."/>
            <person name="Nusbaum C."/>
            <person name="Abebe A."/>
            <person name="Abouelleil A."/>
            <person name="Adekoya E."/>
            <person name="Ait-zahra M."/>
            <person name="Allen N."/>
            <person name="Allen T."/>
            <person name="An P."/>
            <person name="Anderson M."/>
            <person name="Anderson S."/>
            <person name="Arachchi H."/>
            <person name="Armbruster J."/>
            <person name="Bachantsang P."/>
            <person name="Baldwin J."/>
            <person name="Barry A."/>
            <person name="Bayul T."/>
            <person name="Blitshsteyn B."/>
            <person name="Bloom T."/>
            <person name="Blye J."/>
            <person name="Boguslavskiy L."/>
            <person name="Borowsky M."/>
            <person name="Boukhgalter B."/>
            <person name="Brunache A."/>
            <person name="Butler J."/>
            <person name="Calixte N."/>
            <person name="Calvo S."/>
            <person name="Camarata J."/>
            <person name="Campo K."/>
            <person name="Chang J."/>
            <person name="Cheshatsang Y."/>
            <person name="Citroen M."/>
            <person name="Collymore A."/>
            <person name="Considine T."/>
            <person name="Cook A."/>
            <person name="Cooke P."/>
            <person name="Corum B."/>
            <person name="Cuomo C."/>
            <person name="David R."/>
            <person name="Dawoe T."/>
            <person name="Degray S."/>
            <person name="Dodge S."/>
            <person name="Dooley K."/>
            <person name="Dorje P."/>
            <person name="Dorjee K."/>
            <person name="Dorris L."/>
            <person name="Duffey N."/>
            <person name="Dupes A."/>
            <person name="Elkins T."/>
            <person name="Engels R."/>
            <person name="Erickson J."/>
            <person name="Farina A."/>
            <person name="Faro S."/>
            <person name="Ferreira P."/>
            <person name="Fischer H."/>
            <person name="Fitzgerald M."/>
            <person name="Foley K."/>
            <person name="Gage D."/>
            <person name="Galagan J."/>
            <person name="Gearin G."/>
            <person name="Gnerre S."/>
            <person name="Gnirke A."/>
            <person name="Goyette A."/>
            <person name="Graham J."/>
            <person name="Grandbois E."/>
            <person name="Gyaltsen K."/>
            <person name="Hafez N."/>
            <person name="Hagopian D."/>
            <person name="Hagos B."/>
            <person name="Hall J."/>
            <person name="Hatcher B."/>
            <person name="Heller A."/>
            <person name="Higgins H."/>
            <person name="Honan T."/>
            <person name="Horn A."/>
            <person name="Houde N."/>
            <person name="Hughes L."/>
            <person name="Hulme W."/>
            <person name="Husby E."/>
            <person name="Iliev I."/>
            <person name="Jaffe D."/>
            <person name="Jones C."/>
            <person name="Kamal M."/>
            <person name="Kamat A."/>
            <person name="Kamvysselis M."/>
            <person name="Karlsson E."/>
            <person name="Kells C."/>
            <person name="Kieu A."/>
            <person name="Kisner P."/>
            <person name="Kodira C."/>
            <person name="Kulbokas E."/>
            <person name="Labutti K."/>
            <person name="Lama D."/>
            <person name="Landers T."/>
            <person name="Leger J."/>
            <person name="Levine S."/>
            <person name="Lewis D."/>
            <person name="Lewis T."/>
            <person name="Lindblad-toh K."/>
            <person name="Liu X."/>
            <person name="Lokyitsang T."/>
            <person name="Lokyitsang Y."/>
            <person name="Lucien O."/>
            <person name="Lui A."/>
            <person name="Ma L.J."/>
            <person name="Mabbitt R."/>
            <person name="Macdonald J."/>
            <person name="Maclean C."/>
            <person name="Major J."/>
            <person name="Manning J."/>
            <person name="Marabella R."/>
            <person name="Maru K."/>
            <person name="Matthews C."/>
            <person name="Mauceli E."/>
            <person name="Mccarthy M."/>
            <person name="Mcdonough S."/>
            <person name="Mcghee T."/>
            <person name="Meldrim J."/>
            <person name="Meneus L."/>
            <person name="Mesirov J."/>
            <person name="Mihalev A."/>
            <person name="Mihova T."/>
            <person name="Mikkelsen T."/>
            <person name="Mlenga V."/>
            <person name="Moru K."/>
            <person name="Mozes J."/>
            <person name="Mulrain L."/>
            <person name="Munson G."/>
            <person name="Naylor J."/>
            <person name="Newes C."/>
            <person name="Nguyen C."/>
            <person name="Nguyen N."/>
            <person name="Nguyen T."/>
            <person name="Nicol R."/>
            <person name="Nielsen C."/>
            <person name="Nizzari M."/>
            <person name="Norbu C."/>
            <person name="Norbu N."/>
            <person name="O'donnell P."/>
            <person name="Okoawo O."/>
            <person name="O'leary S."/>
            <person name="Omotosho B."/>
            <person name="O'neill K."/>
            <person name="Osman S."/>
            <person name="Parker S."/>
            <person name="Perrin D."/>
            <person name="Phunkhang P."/>
            <person name="Piqani B."/>
            <person name="Purcell S."/>
            <person name="Rachupka T."/>
            <person name="Ramasamy U."/>
            <person name="Rameau R."/>
            <person name="Ray V."/>
            <person name="Raymond C."/>
            <person name="Retta R."/>
            <person name="Richardson S."/>
            <person name="Rise C."/>
            <person name="Rodriguez J."/>
            <person name="Rogers J."/>
            <person name="Rogov P."/>
            <person name="Rutman M."/>
            <person name="Schupbach R."/>
            <person name="Seaman C."/>
            <person name="Settipalli S."/>
            <person name="Sharpe T."/>
            <person name="Sheridan J."/>
            <person name="Sherpa N."/>
            <person name="Shi J."/>
            <person name="Smirnov S."/>
            <person name="Smith C."/>
            <person name="Sougnez C."/>
            <person name="Spencer B."/>
            <person name="Stalker J."/>
            <person name="Stange-thomann N."/>
            <person name="Stavropoulos S."/>
            <person name="Stetson K."/>
            <person name="Stone C."/>
            <person name="Stone S."/>
            <person name="Stubbs M."/>
            <person name="Talamas J."/>
            <person name="Tchuinga P."/>
            <person name="Tenzing P."/>
            <person name="Tesfaye S."/>
            <person name="Theodore J."/>
            <person name="Thoulutsang Y."/>
            <person name="Topham K."/>
            <person name="Towey S."/>
            <person name="Tsamla T."/>
            <person name="Tsomo N."/>
            <person name="Vallee D."/>
            <person name="Vassiliev H."/>
            <person name="Venkataraman V."/>
            <person name="Vinson J."/>
            <person name="Vo A."/>
            <person name="Wade C."/>
            <person name="Wang S."/>
            <person name="Wangchuk T."/>
            <person name="Wangdi T."/>
            <person name="Whittaker C."/>
            <person name="Wilkinson J."/>
            <person name="Wu Y."/>
            <person name="Wyman D."/>
            <person name="Yadav S."/>
            <person name="Yang S."/>
            <person name="Yang X."/>
            <person name="Yeager S."/>
            <person name="Yee E."/>
            <person name="Young G."/>
            <person name="Zainoun J."/>
            <person name="Zembeck L."/>
            <person name="Zimmer A."/>
            <person name="Zody M."/>
            <person name="Lander E."/>
        </authorList>
    </citation>
    <scope>NUCLEOTIDE SEQUENCE [LARGE SCALE GENOMIC DNA]</scope>
</reference>
<evidence type="ECO:0000313" key="12">
    <source>
        <dbReference type="Ensembl" id="ENSCSAVP00000012939.1"/>
    </source>
</evidence>
<evidence type="ECO:0000256" key="3">
    <source>
        <dbReference type="ARBA" id="ARBA00022448"/>
    </source>
</evidence>
<dbReference type="InterPro" id="IPR012908">
    <property type="entry name" value="PGAP1-ab_dom-like"/>
</dbReference>
<feature type="transmembrane region" description="Helical" evidence="10">
    <location>
        <begin position="12"/>
        <end position="31"/>
    </location>
</feature>
<dbReference type="Gene3D" id="3.40.50.1820">
    <property type="entry name" value="alpha/beta hydrolase"/>
    <property type="match status" value="1"/>
</dbReference>
<dbReference type="Proteomes" id="UP000007875">
    <property type="component" value="Unassembled WGS sequence"/>
</dbReference>
<evidence type="ECO:0000256" key="8">
    <source>
        <dbReference type="ARBA" id="ARBA00022989"/>
    </source>
</evidence>
<dbReference type="InParanoid" id="H2Z5S7"/>
<proteinExistence type="inferred from homology"/>
<evidence type="ECO:0000256" key="2">
    <source>
        <dbReference type="ARBA" id="ARBA00006931"/>
    </source>
</evidence>
<reference evidence="12" key="2">
    <citation type="submission" date="2025-08" db="UniProtKB">
        <authorList>
            <consortium name="Ensembl"/>
        </authorList>
    </citation>
    <scope>IDENTIFICATION</scope>
</reference>
<feature type="domain" description="GPI inositol-deacylase PGAP1-like alpha/beta" evidence="11">
    <location>
        <begin position="83"/>
        <end position="209"/>
    </location>
</feature>
<dbReference type="SUPFAM" id="SSF53474">
    <property type="entry name" value="alpha/beta-Hydrolases"/>
    <property type="match status" value="1"/>
</dbReference>
<keyword evidence="7 10" id="KW-0653">Protein transport</keyword>
<dbReference type="eggNOG" id="KOG3724">
    <property type="taxonomic scope" value="Eukaryota"/>
</dbReference>
<keyword evidence="5 10" id="KW-0378">Hydrolase</keyword>
<dbReference type="PANTHER" id="PTHR15495">
    <property type="entry name" value="NEGATIVE REGULATOR OF VESICLE FORMATION-RELATED"/>
    <property type="match status" value="1"/>
</dbReference>
<dbReference type="InterPro" id="IPR039529">
    <property type="entry name" value="PGAP1/BST1"/>
</dbReference>
<dbReference type="GeneTree" id="ENSGT00940000167854"/>
<dbReference type="PANTHER" id="PTHR15495:SF7">
    <property type="entry name" value="GPI INOSITOL-DEACYLASE"/>
    <property type="match status" value="1"/>
</dbReference>
<dbReference type="Pfam" id="PF07819">
    <property type="entry name" value="PGAP1"/>
    <property type="match status" value="1"/>
</dbReference>
<dbReference type="HOGENOM" id="CLU_110852_0_0_1"/>